<organism evidence="1 2">
    <name type="scientific">Leminorella richardii</name>
    <dbReference type="NCBI Taxonomy" id="158841"/>
    <lineage>
        <taxon>Bacteria</taxon>
        <taxon>Pseudomonadati</taxon>
        <taxon>Pseudomonadota</taxon>
        <taxon>Gammaproteobacteria</taxon>
        <taxon>Enterobacterales</taxon>
        <taxon>Budviciaceae</taxon>
        <taxon>Leminorella</taxon>
    </lineage>
</organism>
<gene>
    <name evidence="1" type="ORF">NCTC12151_03646</name>
</gene>
<dbReference type="OrthoDB" id="9814331at2"/>
<keyword evidence="1" id="KW-0808">Transferase</keyword>
<dbReference type="RefSeq" id="WP_111741879.1">
    <property type="nucleotide sequence ID" value="NZ_LR698987.1"/>
</dbReference>
<sequence>MPINWGYALARGQFIARRLKRAGLNQKGENLPILYLPGILGTKLYDRQQRAQTWGDYRGVFFNRPEHAGYEYEDCDAHRERVLANEQLHAFTIVPGLVHTLVTAELKMVLETALGYREGRDLFFVGHDWRADHRRLALRLDDELSRIATLFGPEQEVILIGQSASNLAVRYWLATTTEENRRRVAKWYAFGPPWRGTYQALSMMMTGYYPASRHFHGFTADDIASYPSVYQLLPSDFSAVDGKGNPLSSFDIYDPECWRTYRMGPYRETGNGVSPVAARARLALENNLQSAREFSSWVQGTDANRPSVPQVWFLSDNNLAVKTAVYDNSVWHLEAKEIKRRYPENVLSLLESGDDHLPLSRLIDERCGPVVRDANHQPWGESFVYVSQARTHRALINHTPNLQCLAFDLAVERLKRR</sequence>
<dbReference type="GO" id="GO:0008374">
    <property type="term" value="F:O-acyltransferase activity"/>
    <property type="evidence" value="ECO:0007669"/>
    <property type="project" value="InterPro"/>
</dbReference>
<dbReference type="Pfam" id="PF02450">
    <property type="entry name" value="LCAT"/>
    <property type="match status" value="1"/>
</dbReference>
<dbReference type="SUPFAM" id="SSF53474">
    <property type="entry name" value="alpha/beta-Hydrolases"/>
    <property type="match status" value="1"/>
</dbReference>
<keyword evidence="2" id="KW-1185">Reference proteome</keyword>
<keyword evidence="1" id="KW-0012">Acyltransferase</keyword>
<name>A0A2X4V1A8_9GAMM</name>
<dbReference type="AlphaFoldDB" id="A0A2X4V1A8"/>
<dbReference type="Proteomes" id="UP000249005">
    <property type="component" value="Chromosome 1"/>
</dbReference>
<dbReference type="InterPro" id="IPR003386">
    <property type="entry name" value="LACT/PDAT_acylTrfase"/>
</dbReference>
<dbReference type="KEGG" id="lri:NCTC12151_03646"/>
<dbReference type="Gene3D" id="3.40.50.1820">
    <property type="entry name" value="alpha/beta hydrolase"/>
    <property type="match status" value="1"/>
</dbReference>
<dbReference type="GO" id="GO:0006629">
    <property type="term" value="P:lipid metabolic process"/>
    <property type="evidence" value="ECO:0007669"/>
    <property type="project" value="InterPro"/>
</dbReference>
<dbReference type="EMBL" id="LS483470">
    <property type="protein sequence ID" value="SQI44409.1"/>
    <property type="molecule type" value="Genomic_DNA"/>
</dbReference>
<proteinExistence type="predicted"/>
<protein>
    <submittedName>
        <fullName evidence="1">Lecithin:cholesterol acyltransferase</fullName>
    </submittedName>
</protein>
<evidence type="ECO:0000313" key="2">
    <source>
        <dbReference type="Proteomes" id="UP000249005"/>
    </source>
</evidence>
<evidence type="ECO:0000313" key="1">
    <source>
        <dbReference type="EMBL" id="SQI44409.1"/>
    </source>
</evidence>
<accession>A0A2X4V1A8</accession>
<dbReference type="InterPro" id="IPR029058">
    <property type="entry name" value="AB_hydrolase_fold"/>
</dbReference>
<reference evidence="1 2" key="1">
    <citation type="submission" date="2018-06" db="EMBL/GenBank/DDBJ databases">
        <authorList>
            <consortium name="Pathogen Informatics"/>
            <person name="Doyle S."/>
        </authorList>
    </citation>
    <scope>NUCLEOTIDE SEQUENCE [LARGE SCALE GENOMIC DNA]</scope>
    <source>
        <strain evidence="1 2">NCTC12151</strain>
    </source>
</reference>